<dbReference type="Proteomes" id="UP000018144">
    <property type="component" value="Unassembled WGS sequence"/>
</dbReference>
<dbReference type="EMBL" id="HF935830">
    <property type="protein sequence ID" value="CCX32325.1"/>
    <property type="molecule type" value="Genomic_DNA"/>
</dbReference>
<reference evidence="1 2" key="1">
    <citation type="journal article" date="2013" name="PLoS Genet.">
        <title>The genome and development-dependent transcriptomes of Pyronema confluens: a window into fungal evolution.</title>
        <authorList>
            <person name="Traeger S."/>
            <person name="Altegoer F."/>
            <person name="Freitag M."/>
            <person name="Gabaldon T."/>
            <person name="Kempken F."/>
            <person name="Kumar A."/>
            <person name="Marcet-Houben M."/>
            <person name="Poggeler S."/>
            <person name="Stajich J.E."/>
            <person name="Nowrousian M."/>
        </authorList>
    </citation>
    <scope>NUCLEOTIDE SEQUENCE [LARGE SCALE GENOMIC DNA]</scope>
    <source>
        <strain evidence="2">CBS 100304</strain>
        <tissue evidence="1">Vegetative mycelium</tissue>
    </source>
</reference>
<dbReference type="AlphaFoldDB" id="U4LSL3"/>
<protein>
    <submittedName>
        <fullName evidence="1">Uncharacterized protein</fullName>
    </submittedName>
</protein>
<proteinExistence type="predicted"/>
<evidence type="ECO:0000313" key="1">
    <source>
        <dbReference type="EMBL" id="CCX32325.1"/>
    </source>
</evidence>
<keyword evidence="2" id="KW-1185">Reference proteome</keyword>
<sequence>MPDLAIATGFMGLDDWKDGYIFREKPLKIIPNGTIQVSLAKAESIDGLPREDEESHFLYVVGDQFKDFEKFTKLAESMFGLDAGGLTWLKGTKSNFLTYMNEDYKAEVINKWEKEASQKDRVYIVTYFLTVYYVQD</sequence>
<gene>
    <name evidence="1" type="ORF">PCON_12957</name>
</gene>
<accession>U4LSL3</accession>
<organism evidence="1 2">
    <name type="scientific">Pyronema omphalodes (strain CBS 100304)</name>
    <name type="common">Pyronema confluens</name>
    <dbReference type="NCBI Taxonomy" id="1076935"/>
    <lineage>
        <taxon>Eukaryota</taxon>
        <taxon>Fungi</taxon>
        <taxon>Dikarya</taxon>
        <taxon>Ascomycota</taxon>
        <taxon>Pezizomycotina</taxon>
        <taxon>Pezizomycetes</taxon>
        <taxon>Pezizales</taxon>
        <taxon>Pyronemataceae</taxon>
        <taxon>Pyronema</taxon>
    </lineage>
</organism>
<evidence type="ECO:0000313" key="2">
    <source>
        <dbReference type="Proteomes" id="UP000018144"/>
    </source>
</evidence>
<name>U4LSL3_PYROM</name>
<dbReference type="OrthoDB" id="5473314at2759"/>